<evidence type="ECO:0000313" key="2">
    <source>
        <dbReference type="Proteomes" id="UP000029050"/>
    </source>
</evidence>
<keyword evidence="2" id="KW-1185">Reference proteome</keyword>
<dbReference type="STRING" id="218140.BPSY_0890"/>
<dbReference type="EMBL" id="JGZI01000009">
    <property type="protein sequence ID" value="KFI82042.1"/>
    <property type="molecule type" value="Genomic_DNA"/>
</dbReference>
<dbReference type="AlphaFoldDB" id="A0A087CFJ2"/>
<protein>
    <submittedName>
        <fullName evidence="1">Uncharacterized protein</fullName>
    </submittedName>
</protein>
<accession>A0A087CFJ2</accession>
<dbReference type="Proteomes" id="UP000029050">
    <property type="component" value="Unassembled WGS sequence"/>
</dbReference>
<gene>
    <name evidence="1" type="ORF">BPSY_0890</name>
</gene>
<sequence length="67" mass="7372">MVQNAVEALQHRGLGVMSSFASRPFTSHSEQSVGVSGIRFPTVLTGCPVGDVKKPSRHNVIDYRRYI</sequence>
<organism evidence="1 2">
    <name type="scientific">Bifidobacterium psychraerophilum</name>
    <dbReference type="NCBI Taxonomy" id="218140"/>
    <lineage>
        <taxon>Bacteria</taxon>
        <taxon>Bacillati</taxon>
        <taxon>Actinomycetota</taxon>
        <taxon>Actinomycetes</taxon>
        <taxon>Bifidobacteriales</taxon>
        <taxon>Bifidobacteriaceae</taxon>
        <taxon>Bifidobacterium</taxon>
    </lineage>
</organism>
<proteinExistence type="predicted"/>
<name>A0A087CFJ2_9BIFI</name>
<reference evidence="1 2" key="1">
    <citation type="submission" date="2014-03" db="EMBL/GenBank/DDBJ databases">
        <title>Genomics of Bifidobacteria.</title>
        <authorList>
            <person name="Ventura M."/>
            <person name="Milani C."/>
            <person name="Lugli G.A."/>
        </authorList>
    </citation>
    <scope>NUCLEOTIDE SEQUENCE [LARGE SCALE GENOMIC DNA]</scope>
    <source>
        <strain evidence="1 2">LMG 21775</strain>
    </source>
</reference>
<comment type="caution">
    <text evidence="1">The sequence shown here is derived from an EMBL/GenBank/DDBJ whole genome shotgun (WGS) entry which is preliminary data.</text>
</comment>
<evidence type="ECO:0000313" key="1">
    <source>
        <dbReference type="EMBL" id="KFI82042.1"/>
    </source>
</evidence>